<organism evidence="1 2">
    <name type="scientific">Panicum miliaceum</name>
    <name type="common">Proso millet</name>
    <name type="synonym">Broomcorn millet</name>
    <dbReference type="NCBI Taxonomy" id="4540"/>
    <lineage>
        <taxon>Eukaryota</taxon>
        <taxon>Viridiplantae</taxon>
        <taxon>Streptophyta</taxon>
        <taxon>Embryophyta</taxon>
        <taxon>Tracheophyta</taxon>
        <taxon>Spermatophyta</taxon>
        <taxon>Magnoliopsida</taxon>
        <taxon>Liliopsida</taxon>
        <taxon>Poales</taxon>
        <taxon>Poaceae</taxon>
        <taxon>PACMAD clade</taxon>
        <taxon>Panicoideae</taxon>
        <taxon>Panicodae</taxon>
        <taxon>Paniceae</taxon>
        <taxon>Panicinae</taxon>
        <taxon>Panicum</taxon>
        <taxon>Panicum sect. Panicum</taxon>
    </lineage>
</organism>
<dbReference type="AlphaFoldDB" id="A0A3L6T0N2"/>
<comment type="caution">
    <text evidence="1">The sequence shown here is derived from an EMBL/GenBank/DDBJ whole genome shotgun (WGS) entry which is preliminary data.</text>
</comment>
<accession>A0A3L6T0N2</accession>
<dbReference type="EMBL" id="PQIB02000003">
    <property type="protein sequence ID" value="RLN29551.1"/>
    <property type="molecule type" value="Genomic_DNA"/>
</dbReference>
<name>A0A3L6T0N2_PANMI</name>
<sequence length="172" mass="19560">MHIDMDMQVAGLDARELIWTIADRQVAPTGYNLHRPKRTDRGLLLRLNNYHGACRCRCHRQLGRHGLEVQDDRFCRCCGCHMASDFHCQALQEDDGIQACSHQADGICSRLQDMQRKGCSRMSRVQGTPTYHGYAAVDFPFDVSDTAKMELADAMQGTGKNKKNGNIFERWK</sequence>
<dbReference type="Proteomes" id="UP000275267">
    <property type="component" value="Unassembled WGS sequence"/>
</dbReference>
<keyword evidence="2" id="KW-1185">Reference proteome</keyword>
<gene>
    <name evidence="1" type="ORF">C2845_PM05G09840</name>
</gene>
<evidence type="ECO:0000313" key="2">
    <source>
        <dbReference type="Proteomes" id="UP000275267"/>
    </source>
</evidence>
<reference evidence="2" key="1">
    <citation type="journal article" date="2019" name="Nat. Commun.">
        <title>The genome of broomcorn millet.</title>
        <authorList>
            <person name="Zou C."/>
            <person name="Miki D."/>
            <person name="Li D."/>
            <person name="Tang Q."/>
            <person name="Xiao L."/>
            <person name="Rajput S."/>
            <person name="Deng P."/>
            <person name="Jia W."/>
            <person name="Huang R."/>
            <person name="Zhang M."/>
            <person name="Sun Y."/>
            <person name="Hu J."/>
            <person name="Fu X."/>
            <person name="Schnable P.S."/>
            <person name="Li F."/>
            <person name="Zhang H."/>
            <person name="Feng B."/>
            <person name="Zhu X."/>
            <person name="Liu R."/>
            <person name="Schnable J.C."/>
            <person name="Zhu J.-K."/>
            <person name="Zhang H."/>
        </authorList>
    </citation>
    <scope>NUCLEOTIDE SEQUENCE [LARGE SCALE GENOMIC DNA]</scope>
</reference>
<evidence type="ECO:0000313" key="1">
    <source>
        <dbReference type="EMBL" id="RLN29551.1"/>
    </source>
</evidence>
<proteinExistence type="predicted"/>
<protein>
    <submittedName>
        <fullName evidence="1">Uncharacterized protein</fullName>
    </submittedName>
</protein>